<feature type="transmembrane region" description="Helical" evidence="6">
    <location>
        <begin position="21"/>
        <end position="41"/>
    </location>
</feature>
<keyword evidence="2" id="KW-1003">Cell membrane</keyword>
<evidence type="ECO:0000256" key="5">
    <source>
        <dbReference type="ARBA" id="ARBA00023136"/>
    </source>
</evidence>
<dbReference type="Pfam" id="PF07690">
    <property type="entry name" value="MFS_1"/>
    <property type="match status" value="1"/>
</dbReference>
<protein>
    <submittedName>
        <fullName evidence="7">MFS transporter</fullName>
    </submittedName>
</protein>
<dbReference type="GO" id="GO:0022857">
    <property type="term" value="F:transmembrane transporter activity"/>
    <property type="evidence" value="ECO:0007669"/>
    <property type="project" value="InterPro"/>
</dbReference>
<feature type="transmembrane region" description="Helical" evidence="6">
    <location>
        <begin position="339"/>
        <end position="356"/>
    </location>
</feature>
<evidence type="ECO:0000256" key="3">
    <source>
        <dbReference type="ARBA" id="ARBA00022692"/>
    </source>
</evidence>
<comment type="caution">
    <text evidence="7">The sequence shown here is derived from an EMBL/GenBank/DDBJ whole genome shotgun (WGS) entry which is preliminary data.</text>
</comment>
<dbReference type="GO" id="GO:0005886">
    <property type="term" value="C:plasma membrane"/>
    <property type="evidence" value="ECO:0007669"/>
    <property type="project" value="UniProtKB-SubCell"/>
</dbReference>
<feature type="transmembrane region" description="Helical" evidence="6">
    <location>
        <begin position="94"/>
        <end position="114"/>
    </location>
</feature>
<feature type="transmembrane region" description="Helical" evidence="6">
    <location>
        <begin position="273"/>
        <end position="289"/>
    </location>
</feature>
<organism evidence="7 8">
    <name type="scientific">Clostridium cadaveris</name>
    <dbReference type="NCBI Taxonomy" id="1529"/>
    <lineage>
        <taxon>Bacteria</taxon>
        <taxon>Bacillati</taxon>
        <taxon>Bacillota</taxon>
        <taxon>Clostridia</taxon>
        <taxon>Eubacteriales</taxon>
        <taxon>Clostridiaceae</taxon>
        <taxon>Clostridium</taxon>
    </lineage>
</organism>
<dbReference type="Gene3D" id="1.20.1250.20">
    <property type="entry name" value="MFS general substrate transporter like domains"/>
    <property type="match status" value="1"/>
</dbReference>
<feature type="transmembrane region" description="Helical" evidence="6">
    <location>
        <begin position="309"/>
        <end position="327"/>
    </location>
</feature>
<dbReference type="InterPro" id="IPR011701">
    <property type="entry name" value="MFS"/>
</dbReference>
<sequence>MKLFIKIYFYHLNPKNSMYVIILNIGYLKIFHFNLGVHMNKNEDIKKETGIYENPLWTKDFTIITLGTVISKLGNAISGFAMSLLVLDLYKSTLMYALCMCVFSLSNAIVPALAGPYLDKFSRKKTIYTLDFLSAALYMLFGILLWKNSNVNYIIIILVSLILGVINSIYSVAYDSLYPLLVTKGNYTKAYSISSTLETLTMFMVPVSAYLYNTIGIGPLFLLDAVSFFIAAVFETQIRAKEEYMEIRTEKFTRSQYIEDFKQGIEYLKSEKGLLAITIYFAITTFAGSSYQTLSLPYFKETYTSGEYMFIWVMGFGVLGRFIGGAIHYKFKYPTDKKFTIALLVYFTISLIDGSMLYFPIIIMMILSFIEGIMGVTSYNIRVSATQSYVPHEKKGRFNGIFLMAITASMTLGQLISGALGDIVPKRLVVSAFMIFNLIGVIVVMYKNRNHVKPIYNRQA</sequence>
<keyword evidence="5 6" id="KW-0472">Membrane</keyword>
<keyword evidence="4 6" id="KW-1133">Transmembrane helix</keyword>
<dbReference type="SUPFAM" id="SSF103473">
    <property type="entry name" value="MFS general substrate transporter"/>
    <property type="match status" value="1"/>
</dbReference>
<evidence type="ECO:0000313" key="7">
    <source>
        <dbReference type="EMBL" id="PWL52113.1"/>
    </source>
</evidence>
<evidence type="ECO:0000256" key="1">
    <source>
        <dbReference type="ARBA" id="ARBA00004651"/>
    </source>
</evidence>
<proteinExistence type="predicted"/>
<dbReference type="EMBL" id="QAMZ01000052">
    <property type="protein sequence ID" value="PWL52113.1"/>
    <property type="molecule type" value="Genomic_DNA"/>
</dbReference>
<name>A0A316M6F0_9CLOT</name>
<dbReference type="CDD" id="cd06173">
    <property type="entry name" value="MFS_MefA_like"/>
    <property type="match status" value="1"/>
</dbReference>
<feature type="transmembrane region" description="Helical" evidence="6">
    <location>
        <begin position="153"/>
        <end position="173"/>
    </location>
</feature>
<evidence type="ECO:0000256" key="4">
    <source>
        <dbReference type="ARBA" id="ARBA00022989"/>
    </source>
</evidence>
<feature type="transmembrane region" description="Helical" evidence="6">
    <location>
        <begin position="126"/>
        <end position="146"/>
    </location>
</feature>
<evidence type="ECO:0000313" key="8">
    <source>
        <dbReference type="Proteomes" id="UP000246114"/>
    </source>
</evidence>
<dbReference type="Proteomes" id="UP000246114">
    <property type="component" value="Unassembled WGS sequence"/>
</dbReference>
<accession>A0A316M6F0</accession>
<dbReference type="PANTHER" id="PTHR23513:SF6">
    <property type="entry name" value="MAJOR FACILITATOR SUPERFAMILY ASSOCIATED DOMAIN-CONTAINING PROTEIN"/>
    <property type="match status" value="1"/>
</dbReference>
<evidence type="ECO:0000256" key="6">
    <source>
        <dbReference type="SAM" id="Phobius"/>
    </source>
</evidence>
<feature type="transmembrane region" description="Helical" evidence="6">
    <location>
        <begin position="61"/>
        <end position="87"/>
    </location>
</feature>
<comment type="subcellular location">
    <subcellularLocation>
        <location evidence="1">Cell membrane</location>
        <topology evidence="1">Multi-pass membrane protein</topology>
    </subcellularLocation>
</comment>
<gene>
    <name evidence="7" type="ORF">DBY38_12410</name>
</gene>
<keyword evidence="3 6" id="KW-0812">Transmembrane</keyword>
<feature type="transmembrane region" description="Helical" evidence="6">
    <location>
        <begin position="427"/>
        <end position="446"/>
    </location>
</feature>
<dbReference type="InterPro" id="IPR036259">
    <property type="entry name" value="MFS_trans_sf"/>
</dbReference>
<dbReference type="PANTHER" id="PTHR23513">
    <property type="entry name" value="INTEGRAL MEMBRANE EFFLUX PROTEIN-RELATED"/>
    <property type="match status" value="1"/>
</dbReference>
<feature type="transmembrane region" description="Helical" evidence="6">
    <location>
        <begin position="401"/>
        <end position="421"/>
    </location>
</feature>
<feature type="transmembrane region" description="Helical" evidence="6">
    <location>
        <begin position="362"/>
        <end position="381"/>
    </location>
</feature>
<dbReference type="AlphaFoldDB" id="A0A316M6F0"/>
<feature type="transmembrane region" description="Helical" evidence="6">
    <location>
        <begin position="210"/>
        <end position="234"/>
    </location>
</feature>
<reference evidence="7 8" key="1">
    <citation type="submission" date="2018-03" db="EMBL/GenBank/DDBJ databases">
        <title>The uncultured portion of the human microbiome is neutrally assembled.</title>
        <authorList>
            <person name="Jeraldo P."/>
            <person name="Boardman L."/>
            <person name="White B.A."/>
            <person name="Nelson H."/>
            <person name="Goldenfeld N."/>
            <person name="Chia N."/>
        </authorList>
    </citation>
    <scope>NUCLEOTIDE SEQUENCE [LARGE SCALE GENOMIC DNA]</scope>
    <source>
        <strain evidence="7">CIM:MAG 903</strain>
    </source>
</reference>
<evidence type="ECO:0000256" key="2">
    <source>
        <dbReference type="ARBA" id="ARBA00022475"/>
    </source>
</evidence>